<reference evidence="12 13" key="1">
    <citation type="journal article" date="2017" name="PLoS Biol.">
        <title>The sea cucumber genome provides insights into morphological evolution and visceral regeneration.</title>
        <authorList>
            <person name="Zhang X."/>
            <person name="Sun L."/>
            <person name="Yuan J."/>
            <person name="Sun Y."/>
            <person name="Gao Y."/>
            <person name="Zhang L."/>
            <person name="Li S."/>
            <person name="Dai H."/>
            <person name="Hamel J.F."/>
            <person name="Liu C."/>
            <person name="Yu Y."/>
            <person name="Liu S."/>
            <person name="Lin W."/>
            <person name="Guo K."/>
            <person name="Jin S."/>
            <person name="Xu P."/>
            <person name="Storey K.B."/>
            <person name="Huan P."/>
            <person name="Zhang T."/>
            <person name="Zhou Y."/>
            <person name="Zhang J."/>
            <person name="Lin C."/>
            <person name="Li X."/>
            <person name="Xing L."/>
            <person name="Huo D."/>
            <person name="Sun M."/>
            <person name="Wang L."/>
            <person name="Mercier A."/>
            <person name="Li F."/>
            <person name="Yang H."/>
            <person name="Xiang J."/>
        </authorList>
    </citation>
    <scope>NUCLEOTIDE SEQUENCE [LARGE SCALE GENOMIC DNA]</scope>
    <source>
        <strain evidence="12">Shaxun</strain>
        <tissue evidence="12">Muscle</tissue>
    </source>
</reference>
<dbReference type="OrthoDB" id="9970124at2759"/>
<dbReference type="GO" id="GO:0000255">
    <property type="term" value="P:allantoin metabolic process"/>
    <property type="evidence" value="ECO:0007669"/>
    <property type="project" value="InterPro"/>
</dbReference>
<evidence type="ECO:0000256" key="5">
    <source>
        <dbReference type="ARBA" id="ARBA00012257"/>
    </source>
</evidence>
<dbReference type="Proteomes" id="UP000230750">
    <property type="component" value="Unassembled WGS sequence"/>
</dbReference>
<evidence type="ECO:0000259" key="11">
    <source>
        <dbReference type="Pfam" id="PF09349"/>
    </source>
</evidence>
<dbReference type="PANTHER" id="PTHR43466:SF1">
    <property type="entry name" value="2-OXO-4-HYDROXY-4-CARBOXY-5-UREIDOIMIDAZOLINE DECARBOXYLASE-RELATED"/>
    <property type="match status" value="1"/>
</dbReference>
<evidence type="ECO:0000313" key="13">
    <source>
        <dbReference type="Proteomes" id="UP000230750"/>
    </source>
</evidence>
<dbReference type="STRING" id="307972.A0A2G8LGB8"/>
<comment type="caution">
    <text evidence="12">The sequence shown here is derived from an EMBL/GenBank/DDBJ whole genome shotgun (WGS) entry which is preliminary data.</text>
</comment>
<evidence type="ECO:0000256" key="3">
    <source>
        <dbReference type="ARBA" id="ARBA00004754"/>
    </source>
</evidence>
<dbReference type="EC" id="4.1.1.97" evidence="5"/>
<evidence type="ECO:0000256" key="1">
    <source>
        <dbReference type="ARBA" id="ARBA00001163"/>
    </source>
</evidence>
<evidence type="ECO:0000256" key="10">
    <source>
        <dbReference type="ARBA" id="ARBA00032116"/>
    </source>
</evidence>
<evidence type="ECO:0000256" key="4">
    <source>
        <dbReference type="ARBA" id="ARBA00005793"/>
    </source>
</evidence>
<keyword evidence="6" id="KW-0659">Purine metabolism</keyword>
<dbReference type="EMBL" id="MRZV01000087">
    <property type="protein sequence ID" value="PIK59293.1"/>
    <property type="molecule type" value="Genomic_DNA"/>
</dbReference>
<dbReference type="GO" id="GO:0005777">
    <property type="term" value="C:peroxisome"/>
    <property type="evidence" value="ECO:0007669"/>
    <property type="project" value="TreeGrafter"/>
</dbReference>
<dbReference type="Pfam" id="PF09349">
    <property type="entry name" value="OHCU_decarbox"/>
    <property type="match status" value="1"/>
</dbReference>
<dbReference type="InterPro" id="IPR017580">
    <property type="entry name" value="OHCU_decarboxylase-1"/>
</dbReference>
<keyword evidence="13" id="KW-1185">Reference proteome</keyword>
<dbReference type="NCBIfam" id="TIGR03164">
    <property type="entry name" value="UHCUDC"/>
    <property type="match status" value="1"/>
</dbReference>
<gene>
    <name evidence="12" type="ORF">BSL78_03803</name>
</gene>
<evidence type="ECO:0000256" key="9">
    <source>
        <dbReference type="ARBA" id="ARBA00030624"/>
    </source>
</evidence>
<feature type="domain" description="Oxo-4-hydroxy-4-carboxy-5-ureidoimidazoline decarboxylase" evidence="11">
    <location>
        <begin position="23"/>
        <end position="174"/>
    </location>
</feature>
<evidence type="ECO:0000256" key="6">
    <source>
        <dbReference type="ARBA" id="ARBA00022631"/>
    </source>
</evidence>
<proteinExistence type="inferred from homology"/>
<comment type="function">
    <text evidence="2">Catalyzes the stereoselective decarboxylation of 2-oxo-4-hydroxy-4-carboxy-5-ureidoimidazoline (OHCU) to (S)-allantoin.</text>
</comment>
<comment type="pathway">
    <text evidence="3">Purine metabolism; urate degradation; (S)-allantoin from urate: step 3/3.</text>
</comment>
<evidence type="ECO:0000256" key="2">
    <source>
        <dbReference type="ARBA" id="ARBA00002506"/>
    </source>
</evidence>
<dbReference type="InterPro" id="IPR018020">
    <property type="entry name" value="OHCU_decarboxylase"/>
</dbReference>
<dbReference type="PANTHER" id="PTHR43466">
    <property type="entry name" value="2-OXO-4-HYDROXY-4-CARBOXY-5-UREIDOIMIDAZOLINE DECARBOXYLASE-RELATED"/>
    <property type="match status" value="1"/>
</dbReference>
<protein>
    <recommendedName>
        <fullName evidence="5">2-oxo-4-hydroxy-4-carboxy-5-ureidoimidazoline decarboxylase</fullName>
        <ecNumber evidence="5">4.1.1.97</ecNumber>
    </recommendedName>
    <alternativeName>
        <fullName evidence="10">Parahox neighbor</fullName>
    </alternativeName>
    <alternativeName>
        <fullName evidence="9">Ureidoimidazoline (2-oxo-4-hydroxy-4-carboxy-5-) decarboxylase</fullName>
    </alternativeName>
</protein>
<name>A0A2G8LGB8_STIJA</name>
<dbReference type="UniPathway" id="UPA00394">
    <property type="reaction ID" value="UER00652"/>
</dbReference>
<dbReference type="AlphaFoldDB" id="A0A2G8LGB8"/>
<comment type="catalytic activity">
    <reaction evidence="1">
        <text>5-hydroxy-2-oxo-4-ureido-2,5-dihydro-1H-imidazole-5-carboxylate + H(+) = (S)-allantoin + CO2</text>
        <dbReference type="Rhea" id="RHEA:26301"/>
        <dbReference type="ChEBI" id="CHEBI:15378"/>
        <dbReference type="ChEBI" id="CHEBI:15678"/>
        <dbReference type="ChEBI" id="CHEBI:16526"/>
        <dbReference type="ChEBI" id="CHEBI:58639"/>
        <dbReference type="EC" id="4.1.1.97"/>
    </reaction>
</comment>
<comment type="similarity">
    <text evidence="4">Belongs to the OHCU decarboxylase family.</text>
</comment>
<evidence type="ECO:0000313" key="12">
    <source>
        <dbReference type="EMBL" id="PIK59293.1"/>
    </source>
</evidence>
<organism evidence="12 13">
    <name type="scientific">Stichopus japonicus</name>
    <name type="common">Sea cucumber</name>
    <dbReference type="NCBI Taxonomy" id="307972"/>
    <lineage>
        <taxon>Eukaryota</taxon>
        <taxon>Metazoa</taxon>
        <taxon>Echinodermata</taxon>
        <taxon>Eleutherozoa</taxon>
        <taxon>Echinozoa</taxon>
        <taxon>Holothuroidea</taxon>
        <taxon>Aspidochirotacea</taxon>
        <taxon>Aspidochirotida</taxon>
        <taxon>Stichopodidae</taxon>
        <taxon>Apostichopus</taxon>
    </lineage>
</organism>
<sequence>MPVNLVKLGIVAMAKVKSLEDINNLGYKEFGDYLANVVAKTPMIPLAAWSDRPFCSVRDLHATLCKFLDNLPFQGKEGLLRCYPDLPSRLAIASNSFRDINEPSRRAGLLTLSSDDLELITDLNDKYTRKFGFPFVICVNESKRHAIVQGLQLRLKHSRQEEVLMGIANVKQIIWYELFKLVQDTTEDSSAF</sequence>
<dbReference type="SUPFAM" id="SSF158694">
    <property type="entry name" value="UraD-Like"/>
    <property type="match status" value="1"/>
</dbReference>
<dbReference type="GO" id="GO:0006144">
    <property type="term" value="P:purine nucleobase metabolic process"/>
    <property type="evidence" value="ECO:0007669"/>
    <property type="project" value="UniProtKB-KW"/>
</dbReference>
<evidence type="ECO:0000256" key="7">
    <source>
        <dbReference type="ARBA" id="ARBA00022793"/>
    </source>
</evidence>
<evidence type="ECO:0000256" key="8">
    <source>
        <dbReference type="ARBA" id="ARBA00023239"/>
    </source>
</evidence>
<dbReference type="GO" id="GO:0051997">
    <property type="term" value="F:2-oxo-4-hydroxy-4-carboxy-5-ureidoimidazoline decarboxylase activity"/>
    <property type="evidence" value="ECO:0007669"/>
    <property type="project" value="UniProtKB-EC"/>
</dbReference>
<accession>A0A2G8LGB8</accession>
<dbReference type="Gene3D" id="1.10.3330.10">
    <property type="entry name" value="Oxo-4-hydroxy-4-carboxy-5-ureidoimidazoline decarboxylase"/>
    <property type="match status" value="1"/>
</dbReference>
<dbReference type="GO" id="GO:0019628">
    <property type="term" value="P:urate catabolic process"/>
    <property type="evidence" value="ECO:0007669"/>
    <property type="project" value="UniProtKB-UniPathway"/>
</dbReference>
<keyword evidence="7" id="KW-0210">Decarboxylase</keyword>
<dbReference type="InterPro" id="IPR036778">
    <property type="entry name" value="OHCU_decarboxylase_sf"/>
</dbReference>
<keyword evidence="8" id="KW-0456">Lyase</keyword>